<evidence type="ECO:0000313" key="3">
    <source>
        <dbReference type="EMBL" id="EGR28243.1"/>
    </source>
</evidence>
<feature type="chain" id="PRO_5003408099" description="Transmembrane protein" evidence="2">
    <location>
        <begin position="26"/>
        <end position="577"/>
    </location>
</feature>
<keyword evidence="1" id="KW-0472">Membrane</keyword>
<evidence type="ECO:0000313" key="4">
    <source>
        <dbReference type="Proteomes" id="UP000008983"/>
    </source>
</evidence>
<proteinExistence type="predicted"/>
<keyword evidence="4" id="KW-1185">Reference proteome</keyword>
<feature type="signal peptide" evidence="2">
    <location>
        <begin position="1"/>
        <end position="25"/>
    </location>
</feature>
<evidence type="ECO:0000256" key="2">
    <source>
        <dbReference type="SAM" id="SignalP"/>
    </source>
</evidence>
<name>G0R2R1_ICHMU</name>
<evidence type="ECO:0000256" key="1">
    <source>
        <dbReference type="SAM" id="Phobius"/>
    </source>
</evidence>
<dbReference type="Proteomes" id="UP000008983">
    <property type="component" value="Unassembled WGS sequence"/>
</dbReference>
<evidence type="ECO:0008006" key="5">
    <source>
        <dbReference type="Google" id="ProtNLM"/>
    </source>
</evidence>
<accession>G0R2R1</accession>
<dbReference type="RefSeq" id="XP_004027588.1">
    <property type="nucleotide sequence ID" value="XM_004027539.1"/>
</dbReference>
<dbReference type="OMA" id="YIVRNDY"/>
<dbReference type="OrthoDB" id="324136at2759"/>
<sequence>MNQKLIFILSTLFALSIQIIPETDIQNIEPIKVQLDDVILTGWPNQALELKFDEDLYDIYSIQLTHKLSDGTSLVEEELDNDKVFKSQDLKNLGGCRTHQSKATIDYIFRTTADFQNNNPFERFKDVLLFEQQSKIFITTNTFRVYQLTYSSITSEQIDDVSVDFSTESNFYTSLNPPSDKLTEGETSVIQTSAIQYQNYGFIFCKYGAVRFNAIGSTSLVRNDFIAQKEFIQRTNVNSVYKDEQNYVYVVTSEGIDIYTIDESFSLKQFRQILLQDLKKYHLVQRMDIQQIQVVQQDDITLILLLEKDFGIHVLQNINYNVPWVYRYFILLKGIQSFDATGYTIGVVMHSKNYKFGLELFFDYSTYIQNYIEDNELEVSSIKLDPNSRVGIWMSEDIGKVFSHSILNQNLQANRNNYENYFQMQGDTQIQFLKYNEDTTYIFALGRKYLELYELIKVPSRIICSSSESLLNHDYQIVFHSTKCEDKDFNKDSEDVKGVQRFFQMCEVSMNLKYKTKQALVDSGNLGVILGVLLPFLFILMAAIIYYGWRYQNEKKAILVLESDKRRYYESVTDNNQ</sequence>
<gene>
    <name evidence="3" type="ORF">IMG5_180640</name>
</gene>
<dbReference type="InParanoid" id="G0R2R1"/>
<dbReference type="AlphaFoldDB" id="G0R2R1"/>
<reference evidence="3 4" key="1">
    <citation type="submission" date="2011-07" db="EMBL/GenBank/DDBJ databases">
        <authorList>
            <person name="Coyne R."/>
            <person name="Brami D."/>
            <person name="Johnson J."/>
            <person name="Hostetler J."/>
            <person name="Hannick L."/>
            <person name="Clark T."/>
            <person name="Cassidy-Hanley D."/>
            <person name="Inman J."/>
        </authorList>
    </citation>
    <scope>NUCLEOTIDE SEQUENCE [LARGE SCALE GENOMIC DNA]</scope>
    <source>
        <strain evidence="3 4">G5</strain>
    </source>
</reference>
<keyword evidence="2" id="KW-0732">Signal</keyword>
<keyword evidence="1" id="KW-0812">Transmembrane</keyword>
<dbReference type="eggNOG" id="ENOG502T14K">
    <property type="taxonomic scope" value="Eukaryota"/>
</dbReference>
<keyword evidence="1" id="KW-1133">Transmembrane helix</keyword>
<dbReference type="GeneID" id="14904318"/>
<organism evidence="3 4">
    <name type="scientific">Ichthyophthirius multifiliis</name>
    <name type="common">White spot disease agent</name>
    <name type="synonym">Ich</name>
    <dbReference type="NCBI Taxonomy" id="5932"/>
    <lineage>
        <taxon>Eukaryota</taxon>
        <taxon>Sar</taxon>
        <taxon>Alveolata</taxon>
        <taxon>Ciliophora</taxon>
        <taxon>Intramacronucleata</taxon>
        <taxon>Oligohymenophorea</taxon>
        <taxon>Hymenostomatida</taxon>
        <taxon>Ophryoglenina</taxon>
        <taxon>Ichthyophthirius</taxon>
    </lineage>
</organism>
<dbReference type="EMBL" id="GL984279">
    <property type="protein sequence ID" value="EGR28243.1"/>
    <property type="molecule type" value="Genomic_DNA"/>
</dbReference>
<protein>
    <recommendedName>
        <fullName evidence="5">Transmembrane protein</fullName>
    </recommendedName>
</protein>
<feature type="transmembrane region" description="Helical" evidence="1">
    <location>
        <begin position="526"/>
        <end position="549"/>
    </location>
</feature>